<sequence>MLRINRFSPLRGESLYSYAYRHARMMGFEHIATVMDEVAYELYSANSNYFVDNQKKSILLKEYVEKAAELKKTDGLCLNQFNQMFFDSEQPTDVQQTMVYHKFRTKYCPLCIRETFHHKLIWDIKYVNMCIQHEVCLVEKCPKCEEEIVLDRLMRNKCRCGYKFTEVEEITAEKQQVSIAQEKLVTILEDTMDGVNTKPLTCFIEVGMLVNGLPLLDIAGKSRIVNFSRGNNDYTNAEYMQIADLIFSQLLDLTQFTELKSRLNTLSHNIHQQKRKKRAIERMLEDKEFVKNCAGVKGTETIALNSWEAIEESELSLSEVCELTGLNKRIVELISQEGILIQDISQNDEGCFDKEEVRELLENTIYQSIKIKEPTKDMISFEQICYNTRYISPQFLVKLLKGTLLFKDRFLKEDEQTFKGFYLKRYHYQLLADFLKSSHIKRTGFSINELKKHLHMCRYTILKMIDKGEFSISIGTYPKNNQKYEYIPYAQVQRYLKNR</sequence>
<evidence type="ECO:0000313" key="4">
    <source>
        <dbReference type="Proteomes" id="UP000325054"/>
    </source>
</evidence>
<gene>
    <name evidence="3" type="ORF">FZC80_14970</name>
</gene>
<evidence type="ECO:0000259" key="2">
    <source>
        <dbReference type="Pfam" id="PF06527"/>
    </source>
</evidence>
<dbReference type="InterPro" id="IPR009492">
    <property type="entry name" value="TniQ"/>
</dbReference>
<evidence type="ECO:0000313" key="3">
    <source>
        <dbReference type="EMBL" id="TYS76603.1"/>
    </source>
</evidence>
<organism evidence="3 4">
    <name type="scientific">Rossellomorea aquimaris</name>
    <dbReference type="NCBI Taxonomy" id="189382"/>
    <lineage>
        <taxon>Bacteria</taxon>
        <taxon>Bacillati</taxon>
        <taxon>Bacillota</taxon>
        <taxon>Bacilli</taxon>
        <taxon>Bacillales</taxon>
        <taxon>Bacillaceae</taxon>
        <taxon>Rossellomorea</taxon>
    </lineage>
</organism>
<feature type="domain" description="TniQ" evidence="2">
    <location>
        <begin position="7"/>
        <end position="136"/>
    </location>
</feature>
<protein>
    <recommendedName>
        <fullName evidence="2">TniQ domain-containing protein</fullName>
    </recommendedName>
</protein>
<dbReference type="RefSeq" id="WP_148992303.1">
    <property type="nucleotide sequence ID" value="NZ_VTEW01000012.1"/>
</dbReference>
<proteinExistence type="predicted"/>
<feature type="coiled-coil region" evidence="1">
    <location>
        <begin position="256"/>
        <end position="283"/>
    </location>
</feature>
<name>A0A5D4TL65_9BACI</name>
<evidence type="ECO:0000256" key="1">
    <source>
        <dbReference type="SAM" id="Coils"/>
    </source>
</evidence>
<dbReference type="EMBL" id="VTEW01000012">
    <property type="protein sequence ID" value="TYS76603.1"/>
    <property type="molecule type" value="Genomic_DNA"/>
</dbReference>
<dbReference type="Pfam" id="PF06527">
    <property type="entry name" value="TniQ"/>
    <property type="match status" value="1"/>
</dbReference>
<dbReference type="OrthoDB" id="7029747at2"/>
<comment type="caution">
    <text evidence="3">The sequence shown here is derived from an EMBL/GenBank/DDBJ whole genome shotgun (WGS) entry which is preliminary data.</text>
</comment>
<dbReference type="AlphaFoldDB" id="A0A5D4TL65"/>
<accession>A0A5D4TL65</accession>
<reference evidence="3 4" key="1">
    <citation type="submission" date="2019-08" db="EMBL/GenBank/DDBJ databases">
        <title>Bacillus genomes from the desert of Cuatro Cienegas, Coahuila.</title>
        <authorList>
            <person name="Olmedo-Alvarez G."/>
        </authorList>
    </citation>
    <scope>NUCLEOTIDE SEQUENCE [LARGE SCALE GENOMIC DNA]</scope>
    <source>
        <strain evidence="3 4">CH451a_14T</strain>
    </source>
</reference>
<dbReference type="Proteomes" id="UP000325054">
    <property type="component" value="Unassembled WGS sequence"/>
</dbReference>
<keyword evidence="1" id="KW-0175">Coiled coil</keyword>